<accession>A0A1X1UFJ9</accession>
<dbReference type="EMBL" id="LQOW01000034">
    <property type="protein sequence ID" value="ORV55603.1"/>
    <property type="molecule type" value="Genomic_DNA"/>
</dbReference>
<reference evidence="2 3" key="1">
    <citation type="submission" date="2016-01" db="EMBL/GenBank/DDBJ databases">
        <title>The new phylogeny of the genus Mycobacterium.</title>
        <authorList>
            <person name="Tarcisio F."/>
            <person name="Conor M."/>
            <person name="Antonella G."/>
            <person name="Elisabetta G."/>
            <person name="Giulia F.S."/>
            <person name="Sara T."/>
            <person name="Anna F."/>
            <person name="Clotilde B."/>
            <person name="Roberto B."/>
            <person name="Veronica D.S."/>
            <person name="Fabio R."/>
            <person name="Monica P."/>
            <person name="Olivier J."/>
            <person name="Enrico T."/>
            <person name="Nicola S."/>
        </authorList>
    </citation>
    <scope>NUCLEOTIDE SEQUENCE [LARGE SCALE GENOMIC DNA]</scope>
    <source>
        <strain evidence="2 3">DSM 45731</strain>
    </source>
</reference>
<comment type="caution">
    <text evidence="2">The sequence shown here is derived from an EMBL/GenBank/DDBJ whole genome shotgun (WGS) entry which is preliminary data.</text>
</comment>
<evidence type="ECO:0000313" key="2">
    <source>
        <dbReference type="EMBL" id="ORV55603.1"/>
    </source>
</evidence>
<feature type="transmembrane region" description="Helical" evidence="1">
    <location>
        <begin position="26"/>
        <end position="45"/>
    </location>
</feature>
<keyword evidence="3" id="KW-1185">Reference proteome</keyword>
<organism evidence="2 3">
    <name type="scientific">Mycobacterium fragae</name>
    <dbReference type="NCBI Taxonomy" id="1260918"/>
    <lineage>
        <taxon>Bacteria</taxon>
        <taxon>Bacillati</taxon>
        <taxon>Actinomycetota</taxon>
        <taxon>Actinomycetes</taxon>
        <taxon>Mycobacteriales</taxon>
        <taxon>Mycobacteriaceae</taxon>
        <taxon>Mycobacterium</taxon>
    </lineage>
</organism>
<dbReference type="OrthoDB" id="4733664at2"/>
<feature type="transmembrane region" description="Helical" evidence="1">
    <location>
        <begin position="108"/>
        <end position="132"/>
    </location>
</feature>
<name>A0A1X1UFJ9_9MYCO</name>
<evidence type="ECO:0000313" key="3">
    <source>
        <dbReference type="Proteomes" id="UP000194000"/>
    </source>
</evidence>
<feature type="transmembrane region" description="Helical" evidence="1">
    <location>
        <begin position="77"/>
        <end position="96"/>
    </location>
</feature>
<dbReference type="Proteomes" id="UP000194000">
    <property type="component" value="Unassembled WGS sequence"/>
</dbReference>
<proteinExistence type="predicted"/>
<dbReference type="STRING" id="1260918.AWC06_04215"/>
<keyword evidence="1" id="KW-0472">Membrane</keyword>
<dbReference type="AlphaFoldDB" id="A0A1X1UFJ9"/>
<gene>
    <name evidence="2" type="ORF">AWC06_04215</name>
</gene>
<evidence type="ECO:0000256" key="1">
    <source>
        <dbReference type="SAM" id="Phobius"/>
    </source>
</evidence>
<sequence>MAAPHQTHDPHPDEGTGSPPPLRVRLALWDVICTVAVWVAVFIVATTTSWPSQLFGFVANVCSAEENCAPVPFGIDLWIYPVVWGGLGAAVAAAVIGPCVSIVKGWYLFFWPILAVAIVILCAAAGATMTAFSEHYWH</sequence>
<protein>
    <submittedName>
        <fullName evidence="2">Uncharacterized protein</fullName>
    </submittedName>
</protein>
<keyword evidence="1" id="KW-0812">Transmembrane</keyword>
<dbReference type="RefSeq" id="WP_085200262.1">
    <property type="nucleotide sequence ID" value="NZ_JACKVI010000006.1"/>
</dbReference>
<keyword evidence="1" id="KW-1133">Transmembrane helix</keyword>